<protein>
    <submittedName>
        <fullName evidence="2">Fam-l protein</fullName>
    </submittedName>
</protein>
<dbReference type="InterPro" id="IPR022139">
    <property type="entry name" value="Fam-L/Fam-M-like_plasmodium"/>
</dbReference>
<dbReference type="Proteomes" id="UP000219813">
    <property type="component" value="Unassembled WGS sequence"/>
</dbReference>
<feature type="transmembrane region" description="Helical" evidence="1">
    <location>
        <begin position="164"/>
        <end position="184"/>
    </location>
</feature>
<gene>
    <name evidence="2" type="primary">PmUG01_00027500</name>
    <name evidence="2" type="ORF">PMUG01_00027500</name>
</gene>
<dbReference type="RefSeq" id="XP_028858863.1">
    <property type="nucleotide sequence ID" value="XM_029003022.1"/>
</dbReference>
<feature type="transmembrane region" description="Helical" evidence="1">
    <location>
        <begin position="6"/>
        <end position="27"/>
    </location>
</feature>
<dbReference type="VEuPathDB" id="PlasmoDB:PmUG01_00027500"/>
<dbReference type="KEGG" id="pmal:PMUG01_00027500"/>
<name>A0A1D3JGT5_PLAMA</name>
<dbReference type="AlphaFoldDB" id="A0A1D3JGT5"/>
<keyword evidence="1" id="KW-0472">Membrane</keyword>
<evidence type="ECO:0000313" key="3">
    <source>
        <dbReference type="Proteomes" id="UP000219813"/>
    </source>
</evidence>
<organism evidence="2 3">
    <name type="scientific">Plasmodium malariae</name>
    <dbReference type="NCBI Taxonomy" id="5858"/>
    <lineage>
        <taxon>Eukaryota</taxon>
        <taxon>Sar</taxon>
        <taxon>Alveolata</taxon>
        <taxon>Apicomplexa</taxon>
        <taxon>Aconoidasida</taxon>
        <taxon>Haemosporida</taxon>
        <taxon>Plasmodiidae</taxon>
        <taxon>Plasmodium</taxon>
        <taxon>Plasmodium (Plasmodium)</taxon>
    </lineage>
</organism>
<dbReference type="GeneID" id="39865733"/>
<reference evidence="2 3" key="1">
    <citation type="submission" date="2016-06" db="EMBL/GenBank/DDBJ databases">
        <authorList>
            <consortium name="Pathogen Informatics"/>
        </authorList>
    </citation>
    <scope>NUCLEOTIDE SEQUENCE [LARGE SCALE GENOMIC DNA]</scope>
</reference>
<keyword evidence="1" id="KW-0812">Transmembrane</keyword>
<accession>A0A1D3JGT5</accession>
<dbReference type="EMBL" id="FLRL01000002">
    <property type="protein sequence ID" value="SBT85445.1"/>
    <property type="molecule type" value="Genomic_DNA"/>
</dbReference>
<feature type="transmembrane region" description="Helical" evidence="1">
    <location>
        <begin position="239"/>
        <end position="263"/>
    </location>
</feature>
<evidence type="ECO:0000256" key="1">
    <source>
        <dbReference type="SAM" id="Phobius"/>
    </source>
</evidence>
<proteinExistence type="predicted"/>
<evidence type="ECO:0000313" key="2">
    <source>
        <dbReference type="EMBL" id="SBT85445.1"/>
    </source>
</evidence>
<keyword evidence="3" id="KW-1185">Reference proteome</keyword>
<sequence length="281" mass="33620">MKQKIKLLFLIKITLFIYLNWICHFIIDVSVLNKSPYKKNDNGGKLSIRTYRLLTKCKQDRYLNFMRLKEKMQNNEEYEKKDITNNENGVKRINRTSYKNSLNTDDEYKHYKRDKSYIFETKKYSYLEKKIFKDLDFFNFLKNNKTISDKTYKKVILKKCGLRFSLPLLLLILLLVSLVIGRFWNSGLIKGAFSVVTNIYGDKSWISHFGSWLKSTSPFSELFKVMQGQNVLNKFVTNFFGFMIHVVPFIILGFIFILAVVYYHKKVKKYERIKFRKRLNV</sequence>
<keyword evidence="1" id="KW-1133">Transmembrane helix</keyword>
<dbReference type="Pfam" id="PF12420">
    <property type="entry name" value="DUF3671"/>
    <property type="match status" value="1"/>
</dbReference>